<sequence length="1252" mass="137444">MATVTPSSISKPWLIPGAAFTVKKNDYSVKCCFSRKAGKQIPSSTQRLVLPLSTSLKLFPTHGRQFVLHPHRSRATETDVVAAVEGQDSPPVAETDANEKSDDSAPAAAATTTTSQSRGTTARPGRKSEMPAVKNEELVAGATFTGKVRAIQPFGAFIDFGAFTDGLVHVSQLSDTFVKDVASVVTIGQEVKVRLVEADIEAKRISLTMRSNDDPPKRQSGGGGSDNKPRPGGKRNASKGGGKKEDGFSSKYVKGQMLDGTVKNLTRSGAFITIGEGEEGFLPTNEEADDGIGSMMMGGGSSLQAGQEVKVRVLRIARGRVTLTMKEEDDGKFDETFSQGVVHTATNPFVLAFRKNEEIAAFLDEREEEAEKPVEPVKESEEAEASITSEKVDESLSVSSEETSEEVLSSETPKVEEEVTETKAEEVTEEQTETLATAAEVEEVEKVEETPDLPPVPETKNEEEVAENSIPQSSATDEVSSAEAVASEDAEKEEVVAEVPVAEAVPDEVSSSEAVASEDVEKEEVVAEVSVAEAETPAAVVTEENGNTETADESVKAGISPALVKQLREETGAGMMDCKNALLESEGDMVKAQEYLRKKGLASADKKASRATAEGRIGAYIHDSRIGVLLEVNCETDFVSRGDIFKELVDDLAMQVAACPQVEYLVPEDVSEEIVKKEKEIEMQKEDLLSKPEQIREKIVEGRIKKRVDALALLEQPYIKDDKVIVKDLVKQRIATIGENIKVKRFIRYTLGEGLEKKSQDFAAEVAAQTAAKPKAEQEKEQPKAEEPKEAVASPPTAVVSAGLVKQLREETGAGMMDCKKALAETGGDLEKAQEYLRKKGLSTADKKSSRLAAEGRIGSYIHDARIGVLIEVNCETDFVGRSEKFKELVDDLAMQAVANPQVQYVSIEDIPEDIKQKEKEIEMQREDLESKPENIKEKIVEGRISKRLGEMALLEQPFIKDDSVLVKDLVKQTVATLGENIKVRSCEGKRNSWCLPRSVSVNFPAQMNFGLPSISWFNSNSSKKDVAMVETVTSTTSLLEQQDQGQSLFGIKIWTFSLGSVFPWAATSSDGKQKPTTINRRLKRHALSRRSSSRVNTVTTVYRFRPYVSKVPWHTGPRAFLSQLFPRYGHYCGPNWSSGKDGGSPIWDQRPIDWLDHCCYCHDIGYDTHDQAELLKADMAFLECLESNKRVVTRGDAQVAHFYKTMCITGLKNILIPYRSYLVKIQYGQNLLDFGWLVNSISKRSWNFQKN</sequence>
<evidence type="ECO:0000256" key="2">
    <source>
        <dbReference type="ARBA" id="ARBA00005532"/>
    </source>
</evidence>
<dbReference type="AlphaFoldDB" id="A0A8X7NWB7"/>
<dbReference type="FunFam" id="1.10.286.20:FF:000001">
    <property type="entry name" value="Elongation factor Ts"/>
    <property type="match status" value="2"/>
</dbReference>
<dbReference type="Gene3D" id="1.10.8.10">
    <property type="entry name" value="DNA helicase RuvA subunit, C-terminal domain"/>
    <property type="match status" value="2"/>
</dbReference>
<feature type="compositionally biased region" description="Basic and acidic residues" evidence="16">
    <location>
        <begin position="774"/>
        <end position="790"/>
    </location>
</feature>
<dbReference type="InterPro" id="IPR018101">
    <property type="entry name" value="Transl_elong_Ts_CS"/>
</dbReference>
<evidence type="ECO:0000256" key="16">
    <source>
        <dbReference type="SAM" id="MobiDB-lite"/>
    </source>
</evidence>
<feature type="compositionally biased region" description="Basic and acidic residues" evidence="16">
    <location>
        <begin position="413"/>
        <end position="426"/>
    </location>
</feature>
<dbReference type="InterPro" id="IPR009060">
    <property type="entry name" value="UBA-like_sf"/>
</dbReference>
<dbReference type="FunFam" id="2.40.50.140:FF:000250">
    <property type="entry name" value="Elongation factor Ts, mitochondrial"/>
    <property type="match status" value="1"/>
</dbReference>
<evidence type="ECO:0000313" key="18">
    <source>
        <dbReference type="EMBL" id="KAG2240080.1"/>
    </source>
</evidence>
<evidence type="ECO:0000256" key="10">
    <source>
        <dbReference type="ARBA" id="ARBA00056139"/>
    </source>
</evidence>
<evidence type="ECO:0000313" key="19">
    <source>
        <dbReference type="Proteomes" id="UP000886595"/>
    </source>
</evidence>
<dbReference type="PROSITE" id="PS01126">
    <property type="entry name" value="EF_TS_1"/>
    <property type="match status" value="2"/>
</dbReference>
<proteinExistence type="inferred from homology"/>
<dbReference type="InterPro" id="IPR003029">
    <property type="entry name" value="S1_domain"/>
</dbReference>
<keyword evidence="6 14" id="KW-0251">Elongation factor</keyword>
<dbReference type="EMBL" id="JAAMPC010001586">
    <property type="protein sequence ID" value="KAG2240080.1"/>
    <property type="molecule type" value="Genomic_DNA"/>
</dbReference>
<dbReference type="PROSITE" id="PS50126">
    <property type="entry name" value="S1"/>
    <property type="match status" value="2"/>
</dbReference>
<dbReference type="SUPFAM" id="SSF50249">
    <property type="entry name" value="Nucleic acid-binding proteins"/>
    <property type="match status" value="2"/>
</dbReference>
<dbReference type="PANTHER" id="PTHR11741">
    <property type="entry name" value="ELONGATION FACTOR TS"/>
    <property type="match status" value="1"/>
</dbReference>
<evidence type="ECO:0000256" key="9">
    <source>
        <dbReference type="ARBA" id="ARBA00025453"/>
    </source>
</evidence>
<evidence type="ECO:0000256" key="3">
    <source>
        <dbReference type="ARBA" id="ARBA00022528"/>
    </source>
</evidence>
<dbReference type="PANTHER" id="PTHR11741:SF10">
    <property type="entry name" value="POLYPROTEIN OF EF-TS, CHLOROPLASTIC"/>
    <property type="match status" value="1"/>
</dbReference>
<evidence type="ECO:0000256" key="4">
    <source>
        <dbReference type="ARBA" id="ARBA00022640"/>
    </source>
</evidence>
<dbReference type="InterPro" id="IPR001816">
    <property type="entry name" value="Transl_elong_EFTs/EF1B"/>
</dbReference>
<dbReference type="Gene3D" id="2.40.50.140">
    <property type="entry name" value="Nucleic acid-binding proteins"/>
    <property type="match status" value="2"/>
</dbReference>
<comment type="function">
    <text evidence="9 14 15">Associates with the EF-Tu.GDP complex and induces the exchange of GDP to GTP. It remains bound to the aminoacyl-tRNA.EF-Tu.GTP complex up to the GTP hydrolysis stage on the ribosome.</text>
</comment>
<evidence type="ECO:0000256" key="11">
    <source>
        <dbReference type="ARBA" id="ARBA00063456"/>
    </source>
</evidence>
<dbReference type="CDD" id="cd04706">
    <property type="entry name" value="PLA2_plant"/>
    <property type="match status" value="1"/>
</dbReference>
<evidence type="ECO:0000256" key="12">
    <source>
        <dbReference type="ARBA" id="ARBA00065253"/>
    </source>
</evidence>
<dbReference type="Gene3D" id="1.20.90.10">
    <property type="entry name" value="Phospholipase A2 domain"/>
    <property type="match status" value="1"/>
</dbReference>
<dbReference type="SUPFAM" id="SSF54713">
    <property type="entry name" value="Elongation factor Ts (EF-Ts), dimerisation domain"/>
    <property type="match status" value="2"/>
</dbReference>
<dbReference type="FunFam" id="2.40.50.140:FF:000051">
    <property type="entry name" value="RNA-binding transcriptional accessory protein"/>
    <property type="match status" value="1"/>
</dbReference>
<comment type="function">
    <text evidence="10">Binds to psbD and psbA 5'-untranslated regions (UTRs) in vitro.</text>
</comment>
<keyword evidence="3" id="KW-0150">Chloroplast</keyword>
<feature type="compositionally biased region" description="Low complexity" evidence="16">
    <location>
        <begin position="395"/>
        <end position="412"/>
    </location>
</feature>
<feature type="region of interest" description="Disordered" evidence="16">
    <location>
        <begin position="503"/>
        <end position="522"/>
    </location>
</feature>
<evidence type="ECO:0000256" key="1">
    <source>
        <dbReference type="ARBA" id="ARBA00004229"/>
    </source>
</evidence>
<dbReference type="InterPro" id="IPR014039">
    <property type="entry name" value="Transl_elong_EFTs/EF1B_dimer"/>
</dbReference>
<comment type="subunit">
    <text evidence="11">Associates transiently with chloroplast polysomes.</text>
</comment>
<evidence type="ECO:0000259" key="17">
    <source>
        <dbReference type="PROSITE" id="PS50126"/>
    </source>
</evidence>
<keyword evidence="19" id="KW-1185">Reference proteome</keyword>
<dbReference type="GO" id="GO:0050482">
    <property type="term" value="P:arachidonate secretion"/>
    <property type="evidence" value="ECO:0007669"/>
    <property type="project" value="InterPro"/>
</dbReference>
<evidence type="ECO:0000256" key="5">
    <source>
        <dbReference type="ARBA" id="ARBA00022737"/>
    </source>
</evidence>
<keyword evidence="4" id="KW-0934">Plastid</keyword>
<keyword evidence="5" id="KW-0677">Repeat</keyword>
<dbReference type="GO" id="GO:0009507">
    <property type="term" value="C:chloroplast"/>
    <property type="evidence" value="ECO:0007669"/>
    <property type="project" value="UniProtKB-SubCell"/>
</dbReference>
<dbReference type="InterPro" id="IPR036402">
    <property type="entry name" value="EF-Ts_dimer_sf"/>
</dbReference>
<comment type="subunit">
    <text evidence="13">Component of the chloroplast ribosome 30S and 70S subunits, as well as polysomes.</text>
</comment>
<dbReference type="NCBIfam" id="TIGR00116">
    <property type="entry name" value="tsf"/>
    <property type="match status" value="3"/>
</dbReference>
<dbReference type="GO" id="GO:0004623">
    <property type="term" value="F:phospholipase A2 activity"/>
    <property type="evidence" value="ECO:0007669"/>
    <property type="project" value="InterPro"/>
</dbReference>
<comment type="subunit">
    <text evidence="12">Component of the chloroplast ribosome 70S subunit, and at low levels, present in polysomes.</text>
</comment>
<organism evidence="18 19">
    <name type="scientific">Brassica carinata</name>
    <name type="common">Ethiopian mustard</name>
    <name type="synonym">Abyssinian cabbage</name>
    <dbReference type="NCBI Taxonomy" id="52824"/>
    <lineage>
        <taxon>Eukaryota</taxon>
        <taxon>Viridiplantae</taxon>
        <taxon>Streptophyta</taxon>
        <taxon>Embryophyta</taxon>
        <taxon>Tracheophyta</taxon>
        <taxon>Spermatophyta</taxon>
        <taxon>Magnoliopsida</taxon>
        <taxon>eudicotyledons</taxon>
        <taxon>Gunneridae</taxon>
        <taxon>Pentapetalae</taxon>
        <taxon>rosids</taxon>
        <taxon>malvids</taxon>
        <taxon>Brassicales</taxon>
        <taxon>Brassicaceae</taxon>
        <taxon>Brassiceae</taxon>
        <taxon>Brassica</taxon>
    </lineage>
</organism>
<protein>
    <recommendedName>
        <fullName evidence="14">Elongation factor Ts, mitochondrial</fullName>
        <shortName evidence="14">EF-Ts</shortName>
        <shortName evidence="14">EF-TsMt</shortName>
    </recommendedName>
</protein>
<feature type="compositionally biased region" description="Basic and acidic residues" evidence="16">
    <location>
        <begin position="369"/>
        <end position="380"/>
    </location>
</feature>
<reference evidence="18 19" key="1">
    <citation type="submission" date="2020-02" db="EMBL/GenBank/DDBJ databases">
        <authorList>
            <person name="Ma Q."/>
            <person name="Huang Y."/>
            <person name="Song X."/>
            <person name="Pei D."/>
        </authorList>
    </citation>
    <scope>NUCLEOTIDE SEQUENCE [LARGE SCALE GENOMIC DNA]</scope>
    <source>
        <strain evidence="18">Sxm20200214</strain>
        <tissue evidence="18">Leaf</tissue>
    </source>
</reference>
<feature type="compositionally biased region" description="Low complexity" evidence="16">
    <location>
        <begin position="473"/>
        <end position="485"/>
    </location>
</feature>
<accession>A0A8X7NWB7</accession>
<dbReference type="OrthoDB" id="277235at2759"/>
<keyword evidence="8" id="KW-0809">Transit peptide</keyword>
<evidence type="ECO:0000256" key="15">
    <source>
        <dbReference type="RuleBase" id="RU000642"/>
    </source>
</evidence>
<dbReference type="InterPro" id="IPR012340">
    <property type="entry name" value="NA-bd_OB-fold"/>
</dbReference>
<dbReference type="GO" id="GO:0005739">
    <property type="term" value="C:mitochondrion"/>
    <property type="evidence" value="ECO:0007669"/>
    <property type="project" value="UniProtKB-SubCell"/>
</dbReference>
<dbReference type="SMART" id="SM00316">
    <property type="entry name" value="S1"/>
    <property type="match status" value="2"/>
</dbReference>
<feature type="region of interest" description="Disordered" evidence="16">
    <location>
        <begin position="207"/>
        <end position="249"/>
    </location>
</feature>
<feature type="domain" description="S1 motif" evidence="17">
    <location>
        <begin position="141"/>
        <end position="210"/>
    </location>
</feature>
<comment type="similarity">
    <text evidence="2 14 15">Belongs to the EF-Ts family.</text>
</comment>
<dbReference type="InterPro" id="IPR036444">
    <property type="entry name" value="PLipase_A2_dom_sf"/>
</dbReference>
<dbReference type="GO" id="GO:0003746">
    <property type="term" value="F:translation elongation factor activity"/>
    <property type="evidence" value="ECO:0007669"/>
    <property type="project" value="UniProtKB-UniRule"/>
</dbReference>
<evidence type="ECO:0000256" key="14">
    <source>
        <dbReference type="HAMAP-Rule" id="MF_03135"/>
    </source>
</evidence>
<evidence type="ECO:0000256" key="13">
    <source>
        <dbReference type="ARBA" id="ARBA00065880"/>
    </source>
</evidence>
<feature type="region of interest" description="Disordered" evidence="16">
    <location>
        <begin position="86"/>
        <end position="130"/>
    </location>
</feature>
<evidence type="ECO:0000256" key="8">
    <source>
        <dbReference type="ARBA" id="ARBA00022946"/>
    </source>
</evidence>
<comment type="subcellular location">
    <subcellularLocation>
        <location evidence="14">Mitochondrion</location>
    </subcellularLocation>
    <subcellularLocation>
        <location evidence="1">Plastid</location>
        <location evidence="1">Chloroplast</location>
    </subcellularLocation>
</comment>
<evidence type="ECO:0000256" key="7">
    <source>
        <dbReference type="ARBA" id="ARBA00022917"/>
    </source>
</evidence>
<dbReference type="Gene3D" id="3.30.479.20">
    <property type="entry name" value="Elongation factor Ts, dimerisation domain"/>
    <property type="match status" value="2"/>
</dbReference>
<evidence type="ECO:0000256" key="6">
    <source>
        <dbReference type="ARBA" id="ARBA00022768"/>
    </source>
</evidence>
<gene>
    <name evidence="14" type="primary">EFTS</name>
    <name evidence="18" type="ORF">Bca52824_091082</name>
</gene>
<comment type="caution">
    <text evidence="18">The sequence shown here is derived from an EMBL/GenBank/DDBJ whole genome shotgun (WGS) entry which is preliminary data.</text>
</comment>
<dbReference type="Pfam" id="PF00575">
    <property type="entry name" value="S1"/>
    <property type="match status" value="2"/>
</dbReference>
<dbReference type="GO" id="GO:0006644">
    <property type="term" value="P:phospholipid metabolic process"/>
    <property type="evidence" value="ECO:0007669"/>
    <property type="project" value="InterPro"/>
</dbReference>
<dbReference type="GO" id="GO:0003729">
    <property type="term" value="F:mRNA binding"/>
    <property type="evidence" value="ECO:0007669"/>
    <property type="project" value="UniProtKB-ARBA"/>
</dbReference>
<feature type="region of interest" description="Disordered" evidence="16">
    <location>
        <begin position="367"/>
        <end position="494"/>
    </location>
</feature>
<feature type="domain" description="S1 motif" evidence="17">
    <location>
        <begin position="255"/>
        <end position="326"/>
    </location>
</feature>
<dbReference type="HAMAP" id="MF_00050">
    <property type="entry name" value="EF_Ts"/>
    <property type="match status" value="2"/>
</dbReference>
<dbReference type="PROSITE" id="PS01127">
    <property type="entry name" value="EF_TS_2"/>
    <property type="match status" value="1"/>
</dbReference>
<dbReference type="CDD" id="cd14275">
    <property type="entry name" value="UBA_EF-Ts"/>
    <property type="match status" value="2"/>
</dbReference>
<dbReference type="Gene3D" id="1.10.286.20">
    <property type="match status" value="2"/>
</dbReference>
<keyword evidence="7 14" id="KW-0648">Protein biosynthesis</keyword>
<feature type="compositionally biased region" description="Low complexity" evidence="16">
    <location>
        <begin position="503"/>
        <end position="515"/>
    </location>
</feature>
<feature type="region of interest" description="Disordered" evidence="16">
    <location>
        <begin position="766"/>
        <end position="797"/>
    </location>
</feature>
<dbReference type="SUPFAM" id="SSF48619">
    <property type="entry name" value="Phospholipase A2, PLA2"/>
    <property type="match status" value="1"/>
</dbReference>
<dbReference type="SUPFAM" id="SSF46934">
    <property type="entry name" value="UBA-like"/>
    <property type="match status" value="2"/>
</dbReference>
<dbReference type="Proteomes" id="UP000886595">
    <property type="component" value="Unassembled WGS sequence"/>
</dbReference>
<name>A0A8X7NWB7_BRACI</name>
<feature type="compositionally biased region" description="Low complexity" evidence="16">
    <location>
        <begin position="104"/>
        <end position="122"/>
    </location>
</feature>
<dbReference type="Pfam" id="PF00889">
    <property type="entry name" value="EF_TS"/>
    <property type="match status" value="2"/>
</dbReference>
<dbReference type="GO" id="GO:0070125">
    <property type="term" value="P:mitochondrial translational elongation"/>
    <property type="evidence" value="ECO:0007669"/>
    <property type="project" value="TreeGrafter"/>
</dbReference>
<dbReference type="FunFam" id="1.10.8.10:FF:000001">
    <property type="entry name" value="Elongation factor Ts"/>
    <property type="match status" value="2"/>
</dbReference>
<keyword evidence="14" id="KW-0496">Mitochondrion</keyword>